<evidence type="ECO:0000256" key="2">
    <source>
        <dbReference type="ARBA" id="ARBA00022490"/>
    </source>
</evidence>
<accession>A0A379X072</accession>
<sequence length="136" mass="15424">MKIIKDALAGTLESSDVMIRIGPSSEPGIRLELESLVKQQFGAAIEQVVRETLAKLGVERALVSVDDKGALECILRARVQRRRCALQNKRKFNGVRYETTSQYVVYSRRKCGHVEHLVCLRCGRGDVRLRRRRSVT</sequence>
<dbReference type="NCBIfam" id="NF009726">
    <property type="entry name" value="PRK13253.1"/>
    <property type="match status" value="1"/>
</dbReference>
<dbReference type="NCBIfam" id="TIGR01608">
    <property type="entry name" value="citD"/>
    <property type="match status" value="1"/>
</dbReference>
<comment type="subunit">
    <text evidence="4">Oligomer with a subunit composition of (alpha,beta,gamma)6.</text>
</comment>
<evidence type="ECO:0000313" key="5">
    <source>
        <dbReference type="EMBL" id="SUH39757.1"/>
    </source>
</evidence>
<comment type="function">
    <text evidence="4">Covalent carrier of the coenzyme of citrate lyase.</text>
</comment>
<evidence type="ECO:0000313" key="6">
    <source>
        <dbReference type="Proteomes" id="UP000254712"/>
    </source>
</evidence>
<dbReference type="EMBL" id="UGXT01000002">
    <property type="protein sequence ID" value="SUH39757.1"/>
    <property type="molecule type" value="Genomic_DNA"/>
</dbReference>
<organism evidence="5 6">
    <name type="scientific">Salmonella enterica I</name>
    <dbReference type="NCBI Taxonomy" id="59201"/>
    <lineage>
        <taxon>Bacteria</taxon>
        <taxon>Pseudomonadati</taxon>
        <taxon>Pseudomonadota</taxon>
        <taxon>Gammaproteobacteria</taxon>
        <taxon>Enterobacterales</taxon>
        <taxon>Enterobacteriaceae</taxon>
        <taxon>Salmonella</taxon>
    </lineage>
</organism>
<evidence type="ECO:0000256" key="4">
    <source>
        <dbReference type="HAMAP-Rule" id="MF_00805"/>
    </source>
</evidence>
<protein>
    <recommendedName>
        <fullName evidence="4">Citrate lyase acyl carrier protein</fullName>
    </recommendedName>
    <alternativeName>
        <fullName evidence="4">Citrate lyase gamma chain</fullName>
    </alternativeName>
</protein>
<keyword evidence="3 4" id="KW-0597">Phosphoprotein</keyword>
<dbReference type="InterPro" id="IPR006495">
    <property type="entry name" value="CitD"/>
</dbReference>
<dbReference type="AlphaFoldDB" id="A0A379X072"/>
<keyword evidence="5" id="KW-0456">Lyase</keyword>
<evidence type="ECO:0000256" key="3">
    <source>
        <dbReference type="ARBA" id="ARBA00022553"/>
    </source>
</evidence>
<evidence type="ECO:0000256" key="1">
    <source>
        <dbReference type="ARBA" id="ARBA00004496"/>
    </source>
</evidence>
<dbReference type="Pfam" id="PF06857">
    <property type="entry name" value="ACP"/>
    <property type="match status" value="1"/>
</dbReference>
<reference evidence="5 6" key="1">
    <citation type="submission" date="2018-06" db="EMBL/GenBank/DDBJ databases">
        <authorList>
            <consortium name="Pathogen Informatics"/>
            <person name="Doyle S."/>
        </authorList>
    </citation>
    <scope>NUCLEOTIDE SEQUENCE [LARGE SCALE GENOMIC DNA]</scope>
    <source>
        <strain evidence="5 6">NCTC8261</strain>
    </source>
</reference>
<feature type="modified residue" description="O-(phosphoribosyl dephospho-coenzyme A)serine" evidence="4">
    <location>
        <position position="14"/>
    </location>
</feature>
<dbReference type="InterPro" id="IPR023439">
    <property type="entry name" value="Mal_deCO2ase/Cit_lyase_ACP"/>
</dbReference>
<dbReference type="HAMAP" id="MF_00805">
    <property type="entry name" value="CitD"/>
    <property type="match status" value="1"/>
</dbReference>
<dbReference type="GO" id="GO:0005737">
    <property type="term" value="C:cytoplasm"/>
    <property type="evidence" value="ECO:0007669"/>
    <property type="project" value="UniProtKB-SubCell"/>
</dbReference>
<comment type="subcellular location">
    <subcellularLocation>
        <location evidence="1 4">Cytoplasm</location>
    </subcellularLocation>
</comment>
<keyword evidence="2 4" id="KW-0963">Cytoplasm</keyword>
<dbReference type="Proteomes" id="UP000254712">
    <property type="component" value="Unassembled WGS sequence"/>
</dbReference>
<name>A0A379X072_SALET</name>
<proteinExistence type="inferred from homology"/>
<dbReference type="GO" id="GO:0016829">
    <property type="term" value="F:lyase activity"/>
    <property type="evidence" value="ECO:0007669"/>
    <property type="project" value="UniProtKB-KW"/>
</dbReference>
<gene>
    <name evidence="4 5" type="primary">citD</name>
    <name evidence="5" type="ORF">NCTC8261_06127</name>
</gene>
<comment type="similarity">
    <text evidence="4">Belongs to the CitD family.</text>
</comment>